<dbReference type="PANTHER" id="PTHR40606">
    <property type="match status" value="1"/>
</dbReference>
<dbReference type="InterPro" id="IPR051141">
    <property type="entry name" value="UPF0339_domain"/>
</dbReference>
<dbReference type="AlphaFoldDB" id="A0A975CIL5"/>
<evidence type="ECO:0000313" key="3">
    <source>
        <dbReference type="Proteomes" id="UP000663903"/>
    </source>
</evidence>
<dbReference type="PANTHER" id="PTHR40606:SF1">
    <property type="entry name" value="UPF0339 PROTEIN YEGP"/>
    <property type="match status" value="1"/>
</dbReference>
<proteinExistence type="predicted"/>
<reference evidence="2" key="1">
    <citation type="submission" date="2021-03" db="EMBL/GenBank/DDBJ databases">
        <title>Ottowia sp. 27C isolated from the cloaca of a Giant Asian pond turtle (Heosemys grandis).</title>
        <authorList>
            <person name="Spergser J."/>
            <person name="Busse H.-J."/>
        </authorList>
    </citation>
    <scope>NUCLEOTIDE SEQUENCE</scope>
    <source>
        <strain evidence="2">27C</strain>
    </source>
</reference>
<sequence>MAGKFELKKSKNDKFFFSLLAGNGQTILSSEMYEAKASAVNGIESVKKNAGDASRFDKLTGKDGSPYFTLKAGNGQVIGQSQMYSSEAARDNGIQSVMTNAPSATVDDQTA</sequence>
<feature type="domain" description="DUF1508" evidence="1">
    <location>
        <begin position="62"/>
        <end position="108"/>
    </location>
</feature>
<accession>A0A975CIL5</accession>
<evidence type="ECO:0000313" key="2">
    <source>
        <dbReference type="EMBL" id="QTD44864.1"/>
    </source>
</evidence>
<dbReference type="InterPro" id="IPR010879">
    <property type="entry name" value="DUF1508"/>
</dbReference>
<dbReference type="Proteomes" id="UP000663903">
    <property type="component" value="Chromosome"/>
</dbReference>
<dbReference type="SUPFAM" id="SSF160113">
    <property type="entry name" value="YegP-like"/>
    <property type="match status" value="2"/>
</dbReference>
<name>A0A975CIL5_9BURK</name>
<gene>
    <name evidence="2" type="ORF">J1M35_17700</name>
</gene>
<dbReference type="InterPro" id="IPR036913">
    <property type="entry name" value="YegP-like_sf"/>
</dbReference>
<organism evidence="2 3">
    <name type="scientific">Ottowia testudinis</name>
    <dbReference type="NCBI Taxonomy" id="2816950"/>
    <lineage>
        <taxon>Bacteria</taxon>
        <taxon>Pseudomonadati</taxon>
        <taxon>Pseudomonadota</taxon>
        <taxon>Betaproteobacteria</taxon>
        <taxon>Burkholderiales</taxon>
        <taxon>Comamonadaceae</taxon>
        <taxon>Ottowia</taxon>
    </lineage>
</organism>
<protein>
    <submittedName>
        <fullName evidence="2">YegP family protein</fullName>
    </submittedName>
</protein>
<dbReference type="EMBL" id="CP071796">
    <property type="protein sequence ID" value="QTD44864.1"/>
    <property type="molecule type" value="Genomic_DNA"/>
</dbReference>
<dbReference type="RefSeq" id="WP_208008525.1">
    <property type="nucleotide sequence ID" value="NZ_CP071796.1"/>
</dbReference>
<dbReference type="Gene3D" id="2.30.29.80">
    <property type="match status" value="1"/>
</dbReference>
<dbReference type="KEGG" id="otd:J1M35_17700"/>
<evidence type="ECO:0000259" key="1">
    <source>
        <dbReference type="Pfam" id="PF07411"/>
    </source>
</evidence>
<feature type="domain" description="DUF1508" evidence="1">
    <location>
        <begin position="11"/>
        <end position="57"/>
    </location>
</feature>
<keyword evidence="3" id="KW-1185">Reference proteome</keyword>
<dbReference type="Pfam" id="PF07411">
    <property type="entry name" value="DUF1508"/>
    <property type="match status" value="2"/>
</dbReference>